<evidence type="ECO:0000313" key="4">
    <source>
        <dbReference type="RefSeq" id="XP_022751659.1"/>
    </source>
</evidence>
<proteinExistence type="predicted"/>
<dbReference type="Pfam" id="PF17123">
    <property type="entry name" value="zf-RING_11"/>
    <property type="match status" value="1"/>
</dbReference>
<reference evidence="4" key="1">
    <citation type="submission" date="2025-08" db="UniProtKB">
        <authorList>
            <consortium name="RefSeq"/>
        </authorList>
    </citation>
    <scope>IDENTIFICATION</scope>
    <source>
        <tissue evidence="4">Fruit stalk</tissue>
    </source>
</reference>
<dbReference type="Gene3D" id="3.30.40.10">
    <property type="entry name" value="Zinc/RING finger domain, C3HC4 (zinc finger)"/>
    <property type="match status" value="1"/>
</dbReference>
<name>A0A6P5ZFU5_DURZI</name>
<organism evidence="3 4">
    <name type="scientific">Durio zibethinus</name>
    <name type="common">Durian</name>
    <dbReference type="NCBI Taxonomy" id="66656"/>
    <lineage>
        <taxon>Eukaryota</taxon>
        <taxon>Viridiplantae</taxon>
        <taxon>Streptophyta</taxon>
        <taxon>Embryophyta</taxon>
        <taxon>Tracheophyta</taxon>
        <taxon>Spermatophyta</taxon>
        <taxon>Magnoliopsida</taxon>
        <taxon>eudicotyledons</taxon>
        <taxon>Gunneridae</taxon>
        <taxon>Pentapetalae</taxon>
        <taxon>rosids</taxon>
        <taxon>malvids</taxon>
        <taxon>Malvales</taxon>
        <taxon>Malvaceae</taxon>
        <taxon>Helicteroideae</taxon>
        <taxon>Durio</taxon>
    </lineage>
</organism>
<dbReference type="RefSeq" id="XP_022751659.1">
    <property type="nucleotide sequence ID" value="XM_022895924.1"/>
</dbReference>
<dbReference type="Proteomes" id="UP000515121">
    <property type="component" value="Unplaced"/>
</dbReference>
<feature type="domain" description="RING-type" evidence="2">
    <location>
        <begin position="144"/>
        <end position="169"/>
    </location>
</feature>
<keyword evidence="3" id="KW-1185">Reference proteome</keyword>
<evidence type="ECO:0000313" key="3">
    <source>
        <dbReference type="Proteomes" id="UP000515121"/>
    </source>
</evidence>
<feature type="region of interest" description="Disordered" evidence="1">
    <location>
        <begin position="67"/>
        <end position="100"/>
    </location>
</feature>
<evidence type="ECO:0000256" key="1">
    <source>
        <dbReference type="SAM" id="MobiDB-lite"/>
    </source>
</evidence>
<dbReference type="SUPFAM" id="SSF57850">
    <property type="entry name" value="RING/U-box"/>
    <property type="match status" value="1"/>
</dbReference>
<dbReference type="InterPro" id="IPR001841">
    <property type="entry name" value="Znf_RING"/>
</dbReference>
<sequence length="179" mass="20005">MAGMLPGVECARRRRIYQSGGSSDSPSLAATGLTRRSTFCLYTSNHETHNSSVSSQQRSILIQAHQDERLGGAAGEAKERLDQRLRTQRKSKPERQNSKESLKCVDGRCLIQGELHTEASGSKKSGQKRFSWTKLRWKASVQEECAICLERFKAGETQVHPPCSHQFHSRGLPGHMARE</sequence>
<gene>
    <name evidence="4" type="primary">LOC111300288</name>
</gene>
<dbReference type="AlphaFoldDB" id="A0A6P5ZFU5"/>
<protein>
    <submittedName>
        <fullName evidence="4">Probable E3 ubiquitin-protein ligase RHY1A isoform X2</fullName>
    </submittedName>
</protein>
<feature type="region of interest" description="Disordered" evidence="1">
    <location>
        <begin position="159"/>
        <end position="179"/>
    </location>
</feature>
<dbReference type="GeneID" id="111300288"/>
<dbReference type="InterPro" id="IPR013083">
    <property type="entry name" value="Znf_RING/FYVE/PHD"/>
</dbReference>
<evidence type="ECO:0000259" key="2">
    <source>
        <dbReference type="Pfam" id="PF17123"/>
    </source>
</evidence>
<accession>A0A6P5ZFU5</accession>